<dbReference type="AlphaFoldDB" id="A0A523BEQ5"/>
<proteinExistence type="predicted"/>
<name>A0A523BEQ5_9CREN</name>
<dbReference type="Proteomes" id="UP000315399">
    <property type="component" value="Unassembled WGS sequence"/>
</dbReference>
<dbReference type="EMBL" id="QNVH01000026">
    <property type="protein sequence ID" value="TDA38950.1"/>
    <property type="molecule type" value="Genomic_DNA"/>
</dbReference>
<keyword evidence="1" id="KW-1133">Transmembrane helix</keyword>
<comment type="caution">
    <text evidence="2">The sequence shown here is derived from an EMBL/GenBank/DDBJ whole genome shotgun (WGS) entry which is preliminary data.</text>
</comment>
<organism evidence="2 3">
    <name type="scientific">Thermoproteota archaeon</name>
    <dbReference type="NCBI Taxonomy" id="2056631"/>
    <lineage>
        <taxon>Archaea</taxon>
        <taxon>Thermoproteota</taxon>
    </lineage>
</organism>
<feature type="transmembrane region" description="Helical" evidence="1">
    <location>
        <begin position="50"/>
        <end position="69"/>
    </location>
</feature>
<protein>
    <submittedName>
        <fullName evidence="2">Uncharacterized protein</fullName>
    </submittedName>
</protein>
<evidence type="ECO:0000313" key="3">
    <source>
        <dbReference type="Proteomes" id="UP000315399"/>
    </source>
</evidence>
<reference evidence="2 3" key="1">
    <citation type="journal article" date="2019" name="Nat. Microbiol.">
        <title>Expanding anaerobic alkane metabolism in the domain of Archaea.</title>
        <authorList>
            <person name="Wang Y."/>
            <person name="Wegener G."/>
            <person name="Hou J."/>
            <person name="Wang F."/>
            <person name="Xiao X."/>
        </authorList>
    </citation>
    <scope>NUCLEOTIDE SEQUENCE [LARGE SCALE GENOMIC DNA]</scope>
    <source>
        <strain evidence="2">WYZ-LMO10</strain>
    </source>
</reference>
<evidence type="ECO:0000256" key="1">
    <source>
        <dbReference type="SAM" id="Phobius"/>
    </source>
</evidence>
<keyword evidence="1" id="KW-0472">Membrane</keyword>
<sequence>MQAIFVLFDLAAPFLTGTFVYYSGTEFIMAYLMGVLDFILIIGFMRGSRWAWFFGLFFSGINIINYAISYLSDPIALYVLLLFMRLGVILCLRSNSVRDYFDVARSTR</sequence>
<keyword evidence="1" id="KW-0812">Transmembrane</keyword>
<feature type="transmembrane region" description="Helical" evidence="1">
    <location>
        <begin position="20"/>
        <end position="43"/>
    </location>
</feature>
<evidence type="ECO:0000313" key="2">
    <source>
        <dbReference type="EMBL" id="TDA38950.1"/>
    </source>
</evidence>
<gene>
    <name evidence="2" type="ORF">DSO08_03450</name>
</gene>
<accession>A0A523BEQ5</accession>
<feature type="transmembrane region" description="Helical" evidence="1">
    <location>
        <begin position="75"/>
        <end position="92"/>
    </location>
</feature>